<reference evidence="9 10" key="1">
    <citation type="submission" date="2023-07" db="EMBL/GenBank/DDBJ databases">
        <title>Comparative genomics of wheat-associated soil bacteria to identify genetic determinants of phenazine resistance.</title>
        <authorList>
            <person name="Mouncey N."/>
        </authorList>
    </citation>
    <scope>NUCLEOTIDE SEQUENCE [LARGE SCALE GENOMIC DNA]</scope>
    <source>
        <strain evidence="9 10">V2I4</strain>
    </source>
</reference>
<dbReference type="InterPro" id="IPR017972">
    <property type="entry name" value="Cyt_P450_CS"/>
</dbReference>
<dbReference type="PANTHER" id="PTHR24291">
    <property type="entry name" value="CYTOCHROME P450 FAMILY 4"/>
    <property type="match status" value="1"/>
</dbReference>
<evidence type="ECO:0000256" key="1">
    <source>
        <dbReference type="ARBA" id="ARBA00010617"/>
    </source>
</evidence>
<sequence>MNSDPRGSLQVKRSGIAPGALPLLGHALPLWRRPLEFLSELPDHGDLVELRLGPKRAYIACDPETTRQMLLQPRIFDKGGPLFETARRLVGNGLVASLWEEHRRQRRMVQPSFHQARMPKYAELMLKEIDQELASWAPGHTVDILQAMHDLTLRIAARTMFSSLISDETATKVQEFMPVILRGVYVRTVAPVDWLHKLPTAANRRYDYASAGMKHVITQMINDHHRSGTDRGDLLSMLMSARDGEDGDRLSDEEIHNQVMTLIVGGTETTGNATASALQMLALNPDVERRMHTEVDEVLGGRQPSFEDLPRLDYCYRVLYETLRLRPPVWLVTRTTTRDTELAGRQLRSGTTLFYSPYLLHLNPDLFPEPERFDPDRWLPGRNVDLPPGAMLPFGLGSRKCIGDKFGLAEITLTLAAIASRWQLRIVPGEPTKTRTAPEMTLGTGPLTMVVERRVSTRPTTGGPSESAPPPSRGCPYSRTDESQG</sequence>
<dbReference type="Pfam" id="PF00067">
    <property type="entry name" value="p450"/>
    <property type="match status" value="1"/>
</dbReference>
<keyword evidence="5 7" id="KW-0408">Iron</keyword>
<dbReference type="PRINTS" id="PR00463">
    <property type="entry name" value="EP450I"/>
</dbReference>
<keyword evidence="2 7" id="KW-0349">Heme</keyword>
<evidence type="ECO:0000256" key="5">
    <source>
        <dbReference type="ARBA" id="ARBA00023004"/>
    </source>
</evidence>
<evidence type="ECO:0000256" key="3">
    <source>
        <dbReference type="ARBA" id="ARBA00022723"/>
    </source>
</evidence>
<dbReference type="InterPro" id="IPR050196">
    <property type="entry name" value="Cytochrome_P450_Monoox"/>
</dbReference>
<keyword evidence="3 7" id="KW-0479">Metal-binding</keyword>
<evidence type="ECO:0000256" key="8">
    <source>
        <dbReference type="SAM" id="MobiDB-lite"/>
    </source>
</evidence>
<evidence type="ECO:0000256" key="2">
    <source>
        <dbReference type="ARBA" id="ARBA00022617"/>
    </source>
</evidence>
<dbReference type="InterPro" id="IPR002401">
    <property type="entry name" value="Cyt_P450_E_grp-I"/>
</dbReference>
<evidence type="ECO:0000313" key="10">
    <source>
        <dbReference type="Proteomes" id="UP001230328"/>
    </source>
</evidence>
<keyword evidence="10" id="KW-1185">Reference proteome</keyword>
<dbReference type="Gene3D" id="1.10.630.10">
    <property type="entry name" value="Cytochrome P450"/>
    <property type="match status" value="1"/>
</dbReference>
<evidence type="ECO:0000256" key="7">
    <source>
        <dbReference type="RuleBase" id="RU000461"/>
    </source>
</evidence>
<proteinExistence type="inferred from homology"/>
<dbReference type="InterPro" id="IPR001128">
    <property type="entry name" value="Cyt_P450"/>
</dbReference>
<feature type="region of interest" description="Disordered" evidence="8">
    <location>
        <begin position="453"/>
        <end position="485"/>
    </location>
</feature>
<accession>A0ABU0SMK6</accession>
<gene>
    <name evidence="9" type="ORF">QF035_002342</name>
</gene>
<evidence type="ECO:0000256" key="6">
    <source>
        <dbReference type="ARBA" id="ARBA00023033"/>
    </source>
</evidence>
<dbReference type="Proteomes" id="UP001230328">
    <property type="component" value="Unassembled WGS sequence"/>
</dbReference>
<organism evidence="9 10">
    <name type="scientific">Streptomyces umbrinus</name>
    <dbReference type="NCBI Taxonomy" id="67370"/>
    <lineage>
        <taxon>Bacteria</taxon>
        <taxon>Bacillati</taxon>
        <taxon>Actinomycetota</taxon>
        <taxon>Actinomycetes</taxon>
        <taxon>Kitasatosporales</taxon>
        <taxon>Streptomycetaceae</taxon>
        <taxon>Streptomyces</taxon>
        <taxon>Streptomyces phaeochromogenes group</taxon>
    </lineage>
</organism>
<dbReference type="CDD" id="cd11049">
    <property type="entry name" value="CYP170A1-like"/>
    <property type="match status" value="1"/>
</dbReference>
<evidence type="ECO:0000313" key="9">
    <source>
        <dbReference type="EMBL" id="MDQ1024760.1"/>
    </source>
</evidence>
<dbReference type="EMBL" id="JAUSZI010000002">
    <property type="protein sequence ID" value="MDQ1024760.1"/>
    <property type="molecule type" value="Genomic_DNA"/>
</dbReference>
<dbReference type="SUPFAM" id="SSF48264">
    <property type="entry name" value="Cytochrome P450"/>
    <property type="match status" value="1"/>
</dbReference>
<keyword evidence="4 7" id="KW-0560">Oxidoreductase</keyword>
<dbReference type="PRINTS" id="PR00385">
    <property type="entry name" value="P450"/>
</dbReference>
<keyword evidence="6 7" id="KW-0503">Monooxygenase</keyword>
<dbReference type="PROSITE" id="PS00086">
    <property type="entry name" value="CYTOCHROME_P450"/>
    <property type="match status" value="1"/>
</dbReference>
<evidence type="ECO:0000256" key="4">
    <source>
        <dbReference type="ARBA" id="ARBA00023002"/>
    </source>
</evidence>
<dbReference type="PANTHER" id="PTHR24291:SF50">
    <property type="entry name" value="BIFUNCTIONAL ALBAFLAVENONE MONOOXYGENASE_TERPENE SYNTHASE"/>
    <property type="match status" value="1"/>
</dbReference>
<protein>
    <submittedName>
        <fullName evidence="9">Cytochrome P450</fullName>
    </submittedName>
</protein>
<name>A0ABU0SMK6_9ACTN</name>
<comment type="similarity">
    <text evidence="1 7">Belongs to the cytochrome P450 family.</text>
</comment>
<comment type="caution">
    <text evidence="9">The sequence shown here is derived from an EMBL/GenBank/DDBJ whole genome shotgun (WGS) entry which is preliminary data.</text>
</comment>
<dbReference type="InterPro" id="IPR036396">
    <property type="entry name" value="Cyt_P450_sf"/>
</dbReference>